<sequence>MLIAYKAYSQDTIPVTISQAKQAIRNAQKVDVLSLQCNVQTVLIKYQDVVIDSLEERLRLEELRFQILESNIEYLSVGLETKSEVDKKNKWFHKVLIFIGAFSTGYIIGSL</sequence>
<protein>
    <submittedName>
        <fullName evidence="2">Uncharacterized protein</fullName>
    </submittedName>
</protein>
<evidence type="ECO:0000313" key="2">
    <source>
        <dbReference type="EMBL" id="GLB47746.1"/>
    </source>
</evidence>
<keyword evidence="3" id="KW-1185">Reference proteome</keyword>
<proteinExistence type="predicted"/>
<organism evidence="2 3">
    <name type="scientific">Neptunitalea lumnitzerae</name>
    <dbReference type="NCBI Taxonomy" id="2965509"/>
    <lineage>
        <taxon>Bacteria</taxon>
        <taxon>Pseudomonadati</taxon>
        <taxon>Bacteroidota</taxon>
        <taxon>Flavobacteriia</taxon>
        <taxon>Flavobacteriales</taxon>
        <taxon>Flavobacteriaceae</taxon>
        <taxon>Neptunitalea</taxon>
    </lineage>
</organism>
<reference evidence="2" key="1">
    <citation type="submission" date="2022-07" db="EMBL/GenBank/DDBJ databases">
        <title>Taxonomy of Novel Oxalotrophic and Methylotrophic Bacteria.</title>
        <authorList>
            <person name="Sahin N."/>
            <person name="Tani A."/>
        </authorList>
    </citation>
    <scope>NUCLEOTIDE SEQUENCE</scope>
    <source>
        <strain evidence="2">Y10</strain>
    </source>
</reference>
<dbReference type="Proteomes" id="UP001143543">
    <property type="component" value="Unassembled WGS sequence"/>
</dbReference>
<evidence type="ECO:0000256" key="1">
    <source>
        <dbReference type="SAM" id="Phobius"/>
    </source>
</evidence>
<name>A0ABQ5MEE4_9FLAO</name>
<comment type="caution">
    <text evidence="2">The sequence shown here is derived from an EMBL/GenBank/DDBJ whole genome shotgun (WGS) entry which is preliminary data.</text>
</comment>
<accession>A0ABQ5MEE4</accession>
<keyword evidence="1" id="KW-0472">Membrane</keyword>
<dbReference type="EMBL" id="BRVO01000001">
    <property type="protein sequence ID" value="GLB47746.1"/>
    <property type="molecule type" value="Genomic_DNA"/>
</dbReference>
<keyword evidence="1" id="KW-1133">Transmembrane helix</keyword>
<gene>
    <name evidence="2" type="ORF">Y10_01140</name>
</gene>
<keyword evidence="1" id="KW-0812">Transmembrane</keyword>
<evidence type="ECO:0000313" key="3">
    <source>
        <dbReference type="Proteomes" id="UP001143543"/>
    </source>
</evidence>
<feature type="transmembrane region" description="Helical" evidence="1">
    <location>
        <begin position="91"/>
        <end position="109"/>
    </location>
</feature>